<dbReference type="PANTHER" id="PTHR12429:SF8">
    <property type="entry name" value="NEURALIZED-LIKE PROTEIN 2"/>
    <property type="match status" value="1"/>
</dbReference>
<dbReference type="InterPro" id="IPR001496">
    <property type="entry name" value="SOCS_box"/>
</dbReference>
<gene>
    <name evidence="3" type="ORF">HOLleu_12462</name>
</gene>
<accession>A0A9Q1HD28</accession>
<reference evidence="3" key="1">
    <citation type="submission" date="2021-10" db="EMBL/GenBank/DDBJ databases">
        <title>Tropical sea cucumber genome reveals ecological adaptation and Cuvierian tubules defense mechanism.</title>
        <authorList>
            <person name="Chen T."/>
        </authorList>
    </citation>
    <scope>NUCLEOTIDE SEQUENCE</scope>
    <source>
        <strain evidence="3">Nanhai2018</strain>
        <tissue evidence="3">Muscle</tissue>
    </source>
</reference>
<protein>
    <submittedName>
        <fullName evidence="3">Neuralized-like protein 2</fullName>
    </submittedName>
</protein>
<feature type="domain" description="NHR" evidence="2">
    <location>
        <begin position="3"/>
        <end position="264"/>
    </location>
</feature>
<name>A0A9Q1HD28_HOLLE</name>
<dbReference type="CDD" id="cd03587">
    <property type="entry name" value="SOCS"/>
    <property type="match status" value="1"/>
</dbReference>
<dbReference type="Gene3D" id="1.10.750.20">
    <property type="entry name" value="SOCS box"/>
    <property type="match status" value="1"/>
</dbReference>
<organism evidence="3 4">
    <name type="scientific">Holothuria leucospilota</name>
    <name type="common">Black long sea cucumber</name>
    <name type="synonym">Mertensiothuria leucospilota</name>
    <dbReference type="NCBI Taxonomy" id="206669"/>
    <lineage>
        <taxon>Eukaryota</taxon>
        <taxon>Metazoa</taxon>
        <taxon>Echinodermata</taxon>
        <taxon>Eleutherozoa</taxon>
        <taxon>Echinozoa</taxon>
        <taxon>Holothuroidea</taxon>
        <taxon>Aspidochirotacea</taxon>
        <taxon>Aspidochirotida</taxon>
        <taxon>Holothuriidae</taxon>
        <taxon>Holothuria</taxon>
    </lineage>
</organism>
<dbReference type="Pfam" id="PF07525">
    <property type="entry name" value="SOCS_box"/>
    <property type="match status" value="1"/>
</dbReference>
<dbReference type="FunFam" id="1.10.750.20:FF:000001">
    <property type="entry name" value="Ankyrin repeat and SOCS box containing 1"/>
    <property type="match status" value="1"/>
</dbReference>
<sequence length="305" mass="34695">MPMFRFHKNHGVNVKLLCDRQVARRSNSFANAITFSQTELQPGEIFMVEIEEQEFGWSGHLRCGLTQHRPSCMVPIRVGSTMYDGVPQLVEFSADSHQAQEEKYIPIPQYSMPDLTNLGKAWIFAVTKYPNTKSQGSNNDNSVETEPFIERCGNVVRIGRNILPLHFLVSTELIPDIEDCISNDEGIPHQHGQKIYATSVGSRIGVTYEIRDCKETNEKECYMHLLINGEDLGATRMDGAEIDQPFYATVDVYGTSKQVRIVQVNHLPSLQESCRVAIRTQIPDREINGLPLPPRLKRYLRYEKP</sequence>
<evidence type="ECO:0000259" key="2">
    <source>
        <dbReference type="PROSITE" id="PS51065"/>
    </source>
</evidence>
<dbReference type="GO" id="GO:0061630">
    <property type="term" value="F:ubiquitin protein ligase activity"/>
    <property type="evidence" value="ECO:0007669"/>
    <property type="project" value="TreeGrafter"/>
</dbReference>
<dbReference type="PROSITE" id="PS51065">
    <property type="entry name" value="NHR"/>
    <property type="match status" value="1"/>
</dbReference>
<dbReference type="Gene3D" id="2.60.120.920">
    <property type="match status" value="1"/>
</dbReference>
<dbReference type="OrthoDB" id="10059069at2759"/>
<dbReference type="SMART" id="SM00253">
    <property type="entry name" value="SOCS"/>
    <property type="match status" value="1"/>
</dbReference>
<dbReference type="SMART" id="SM00588">
    <property type="entry name" value="NEUZ"/>
    <property type="match status" value="1"/>
</dbReference>
<proteinExistence type="predicted"/>
<dbReference type="InterPro" id="IPR037962">
    <property type="entry name" value="Neuralized"/>
</dbReference>
<dbReference type="SMART" id="SM00969">
    <property type="entry name" value="SOCS_box"/>
    <property type="match status" value="1"/>
</dbReference>
<dbReference type="PANTHER" id="PTHR12429">
    <property type="entry name" value="NEURALIZED"/>
    <property type="match status" value="1"/>
</dbReference>
<dbReference type="InterPro" id="IPR036036">
    <property type="entry name" value="SOCS_box-like_dom_sf"/>
</dbReference>
<dbReference type="EMBL" id="JAIZAY010000005">
    <property type="protein sequence ID" value="KAJ8041595.1"/>
    <property type="molecule type" value="Genomic_DNA"/>
</dbReference>
<dbReference type="GO" id="GO:0035556">
    <property type="term" value="P:intracellular signal transduction"/>
    <property type="evidence" value="ECO:0007669"/>
    <property type="project" value="InterPro"/>
</dbReference>
<dbReference type="InterPro" id="IPR006573">
    <property type="entry name" value="NHR_dom"/>
</dbReference>
<feature type="domain" description="SOCS box" evidence="1">
    <location>
        <begin position="269"/>
        <end position="305"/>
    </location>
</feature>
<dbReference type="SUPFAM" id="SSF158235">
    <property type="entry name" value="SOCS box-like"/>
    <property type="match status" value="1"/>
</dbReference>
<evidence type="ECO:0000313" key="3">
    <source>
        <dbReference type="EMBL" id="KAJ8041595.1"/>
    </source>
</evidence>
<dbReference type="Pfam" id="PF07177">
    <property type="entry name" value="Neuralized"/>
    <property type="match status" value="1"/>
</dbReference>
<dbReference type="CDD" id="cd12887">
    <property type="entry name" value="SPRY_NHR_like"/>
    <property type="match status" value="1"/>
</dbReference>
<dbReference type="InterPro" id="IPR043136">
    <property type="entry name" value="B30.2/SPRY_sf"/>
</dbReference>
<evidence type="ECO:0000313" key="4">
    <source>
        <dbReference type="Proteomes" id="UP001152320"/>
    </source>
</evidence>
<dbReference type="Proteomes" id="UP001152320">
    <property type="component" value="Chromosome 5"/>
</dbReference>
<dbReference type="AlphaFoldDB" id="A0A9Q1HD28"/>
<evidence type="ECO:0000259" key="1">
    <source>
        <dbReference type="PROSITE" id="PS50225"/>
    </source>
</evidence>
<comment type="caution">
    <text evidence="3">The sequence shown here is derived from an EMBL/GenBank/DDBJ whole genome shotgun (WGS) entry which is preliminary data.</text>
</comment>
<dbReference type="PROSITE" id="PS50225">
    <property type="entry name" value="SOCS"/>
    <property type="match status" value="1"/>
</dbReference>
<keyword evidence="4" id="KW-1185">Reference proteome</keyword>